<evidence type="ECO:0000313" key="12">
    <source>
        <dbReference type="Proteomes" id="UP000078287"/>
    </source>
</evidence>
<dbReference type="PANTHER" id="PTHR34405">
    <property type="entry name" value="CRISPR-ASSOCIATED ENDORIBONUCLEASE CAS2"/>
    <property type="match status" value="1"/>
</dbReference>
<dbReference type="EMBL" id="LWQS01000045">
    <property type="protein sequence ID" value="OAN46348.1"/>
    <property type="molecule type" value="Genomic_DNA"/>
</dbReference>
<dbReference type="GO" id="GO:0043571">
    <property type="term" value="P:maintenance of CRISPR repeat elements"/>
    <property type="evidence" value="ECO:0007669"/>
    <property type="project" value="UniProtKB-UniRule"/>
</dbReference>
<evidence type="ECO:0000256" key="8">
    <source>
        <dbReference type="ARBA" id="ARBA00023118"/>
    </source>
</evidence>
<sequence>MYVIAYDIPNDRRRTKIHNLLSGYGTWTQYSLFECWLTRQQLIELQAKLARHIDAETDSVRFYAICGACQSKVITVGSAKPAPAITYIA</sequence>
<dbReference type="InterPro" id="IPR021127">
    <property type="entry name" value="CRISPR_associated_Cas2"/>
</dbReference>
<dbReference type="GO" id="GO:0016787">
    <property type="term" value="F:hydrolase activity"/>
    <property type="evidence" value="ECO:0007669"/>
    <property type="project" value="UniProtKB-KW"/>
</dbReference>
<name>A0A178ME94_9CHLR</name>
<dbReference type="Proteomes" id="UP000078287">
    <property type="component" value="Unassembled WGS sequence"/>
</dbReference>
<dbReference type="InterPro" id="IPR019199">
    <property type="entry name" value="Virulence_VapD/CRISPR_Cas2"/>
</dbReference>
<evidence type="ECO:0000256" key="10">
    <source>
        <dbReference type="PIRNR" id="PIRNR032582"/>
    </source>
</evidence>
<evidence type="ECO:0000256" key="5">
    <source>
        <dbReference type="ARBA" id="ARBA00022759"/>
    </source>
</evidence>
<dbReference type="SUPFAM" id="SSF143430">
    <property type="entry name" value="TTP0101/SSO1404-like"/>
    <property type="match status" value="1"/>
</dbReference>
<reference evidence="11 12" key="1">
    <citation type="submission" date="2016-04" db="EMBL/GenBank/DDBJ databases">
        <title>Chloroflexus islandicus sp. nov., a thermophilic filamentous anoxygenic phototrophic bacterium from geyser Strokkur (Iceland).</title>
        <authorList>
            <person name="Gaisin V.A."/>
            <person name="Kalashnikov A.M."/>
            <person name="Sukhacheva M.V."/>
            <person name="Grouzdev D.S."/>
            <person name="Ivanov T.M."/>
            <person name="Kuznetsov B."/>
            <person name="Gorlenko V.M."/>
        </authorList>
    </citation>
    <scope>NUCLEOTIDE SEQUENCE [LARGE SCALE GENOMIC DNA]</scope>
    <source>
        <strain evidence="12">isl-2</strain>
    </source>
</reference>
<gene>
    <name evidence="9" type="primary">cas2</name>
    <name evidence="11" type="ORF">A6A03_12535</name>
</gene>
<dbReference type="Gene3D" id="3.30.70.240">
    <property type="match status" value="1"/>
</dbReference>
<dbReference type="PANTHER" id="PTHR34405:SF3">
    <property type="entry name" value="CRISPR-ASSOCIATED ENDORIBONUCLEASE CAS2 3"/>
    <property type="match status" value="1"/>
</dbReference>
<dbReference type="HAMAP" id="MF_01471">
    <property type="entry name" value="Cas2"/>
    <property type="match status" value="1"/>
</dbReference>
<evidence type="ECO:0000256" key="3">
    <source>
        <dbReference type="ARBA" id="ARBA00022722"/>
    </source>
</evidence>
<comment type="function">
    <text evidence="9">CRISPR (clustered regularly interspaced short palindromic repeat), is an adaptive immune system that provides protection against mobile genetic elements (viruses, transposable elements and conjugative plasmids). CRISPR clusters contain sequences complementary to antecedent mobile elements and target invading nucleic acids. CRISPR clusters are transcribed and processed into CRISPR RNA (crRNA). Functions as a ssRNA-specific endoribonuclease. Involved in the integration of spacer DNA into the CRISPR cassette.</text>
</comment>
<dbReference type="GO" id="GO:0004521">
    <property type="term" value="F:RNA endonuclease activity"/>
    <property type="evidence" value="ECO:0007669"/>
    <property type="project" value="UniProtKB-UniRule"/>
</dbReference>
<evidence type="ECO:0000256" key="1">
    <source>
        <dbReference type="ARBA" id="ARBA00001946"/>
    </source>
</evidence>
<comment type="similarity">
    <text evidence="2 9 10">Belongs to the CRISPR-associated endoribonuclease Cas2 protein family.</text>
</comment>
<evidence type="ECO:0000256" key="2">
    <source>
        <dbReference type="ARBA" id="ARBA00009959"/>
    </source>
</evidence>
<dbReference type="AlphaFoldDB" id="A0A178ME94"/>
<dbReference type="STRING" id="1707952.A6A03_12535"/>
<organism evidence="11 12">
    <name type="scientific">Chloroflexus islandicus</name>
    <dbReference type="NCBI Taxonomy" id="1707952"/>
    <lineage>
        <taxon>Bacteria</taxon>
        <taxon>Bacillati</taxon>
        <taxon>Chloroflexota</taxon>
        <taxon>Chloroflexia</taxon>
        <taxon>Chloroflexales</taxon>
        <taxon>Chloroflexineae</taxon>
        <taxon>Chloroflexaceae</taxon>
        <taxon>Chloroflexus</taxon>
    </lineage>
</organism>
<keyword evidence="4 9" id="KW-0479">Metal-binding</keyword>
<dbReference type="GO" id="GO:0051607">
    <property type="term" value="P:defense response to virus"/>
    <property type="evidence" value="ECO:0007669"/>
    <property type="project" value="UniProtKB-UniRule"/>
</dbReference>
<dbReference type="NCBIfam" id="TIGR01573">
    <property type="entry name" value="cas2"/>
    <property type="match status" value="1"/>
</dbReference>
<keyword evidence="6 9" id="KW-0378">Hydrolase</keyword>
<keyword evidence="12" id="KW-1185">Reference proteome</keyword>
<dbReference type="PIRSF" id="PIRSF032582">
    <property type="entry name" value="Cas2"/>
    <property type="match status" value="1"/>
</dbReference>
<protein>
    <recommendedName>
        <fullName evidence="9">CRISPR-associated endoribonuclease Cas2</fullName>
        <ecNumber evidence="9">3.1.-.-</ecNumber>
    </recommendedName>
</protein>
<feature type="binding site" evidence="9">
    <location>
        <position position="7"/>
    </location>
    <ligand>
        <name>Mg(2+)</name>
        <dbReference type="ChEBI" id="CHEBI:18420"/>
        <note>catalytic</note>
    </ligand>
</feature>
<dbReference type="EC" id="3.1.-.-" evidence="9"/>
<keyword evidence="5 9" id="KW-0255">Endonuclease</keyword>
<keyword evidence="7 9" id="KW-0460">Magnesium</keyword>
<comment type="subunit">
    <text evidence="9">Homodimer, forms a heterotetramer with a Cas1 homodimer.</text>
</comment>
<evidence type="ECO:0000256" key="4">
    <source>
        <dbReference type="ARBA" id="ARBA00022723"/>
    </source>
</evidence>
<evidence type="ECO:0000256" key="9">
    <source>
        <dbReference type="HAMAP-Rule" id="MF_01471"/>
    </source>
</evidence>
<dbReference type="OrthoDB" id="9798176at2"/>
<comment type="caution">
    <text evidence="11">The sequence shown here is derived from an EMBL/GenBank/DDBJ whole genome shotgun (WGS) entry which is preliminary data.</text>
</comment>
<comment type="cofactor">
    <cofactor evidence="1 9">
        <name>Mg(2+)</name>
        <dbReference type="ChEBI" id="CHEBI:18420"/>
    </cofactor>
</comment>
<accession>A0A178ME94</accession>
<evidence type="ECO:0000313" key="11">
    <source>
        <dbReference type="EMBL" id="OAN46348.1"/>
    </source>
</evidence>
<dbReference type="Pfam" id="PF09827">
    <property type="entry name" value="CRISPR_Cas2"/>
    <property type="match status" value="1"/>
</dbReference>
<dbReference type="GO" id="GO:0046872">
    <property type="term" value="F:metal ion binding"/>
    <property type="evidence" value="ECO:0007669"/>
    <property type="project" value="UniProtKB-UniRule"/>
</dbReference>
<dbReference type="CDD" id="cd09725">
    <property type="entry name" value="Cas2_I_II_III"/>
    <property type="match status" value="1"/>
</dbReference>
<evidence type="ECO:0000256" key="7">
    <source>
        <dbReference type="ARBA" id="ARBA00022842"/>
    </source>
</evidence>
<keyword evidence="8 9" id="KW-0051">Antiviral defense</keyword>
<proteinExistence type="inferred from homology"/>
<evidence type="ECO:0000256" key="6">
    <source>
        <dbReference type="ARBA" id="ARBA00022801"/>
    </source>
</evidence>
<keyword evidence="3 9" id="KW-0540">Nuclease</keyword>